<accession>A0A8S1RUK2</accession>
<dbReference type="Proteomes" id="UP000692954">
    <property type="component" value="Unassembled WGS sequence"/>
</dbReference>
<name>A0A8S1RUK2_9CILI</name>
<evidence type="ECO:0000256" key="1">
    <source>
        <dbReference type="SAM" id="Phobius"/>
    </source>
</evidence>
<dbReference type="EMBL" id="CAJJDN010000362">
    <property type="protein sequence ID" value="CAD8131033.1"/>
    <property type="molecule type" value="Genomic_DNA"/>
</dbReference>
<keyword evidence="1" id="KW-0812">Transmembrane</keyword>
<evidence type="ECO:0000313" key="2">
    <source>
        <dbReference type="EMBL" id="CAD8131033.1"/>
    </source>
</evidence>
<feature type="transmembrane region" description="Helical" evidence="1">
    <location>
        <begin position="395"/>
        <end position="412"/>
    </location>
</feature>
<evidence type="ECO:0008006" key="4">
    <source>
        <dbReference type="Google" id="ProtNLM"/>
    </source>
</evidence>
<keyword evidence="1" id="KW-1133">Transmembrane helix</keyword>
<dbReference type="OrthoDB" id="304080at2759"/>
<evidence type="ECO:0000313" key="3">
    <source>
        <dbReference type="Proteomes" id="UP000692954"/>
    </source>
</evidence>
<dbReference type="AlphaFoldDB" id="A0A8S1RUK2"/>
<organism evidence="2 3">
    <name type="scientific">Paramecium sonneborni</name>
    <dbReference type="NCBI Taxonomy" id="65129"/>
    <lineage>
        <taxon>Eukaryota</taxon>
        <taxon>Sar</taxon>
        <taxon>Alveolata</taxon>
        <taxon>Ciliophora</taxon>
        <taxon>Intramacronucleata</taxon>
        <taxon>Oligohymenophorea</taxon>
        <taxon>Peniculida</taxon>
        <taxon>Parameciidae</taxon>
        <taxon>Paramecium</taxon>
    </lineage>
</organism>
<keyword evidence="1" id="KW-0472">Membrane</keyword>
<keyword evidence="3" id="KW-1185">Reference proteome</keyword>
<reference evidence="2" key="1">
    <citation type="submission" date="2021-01" db="EMBL/GenBank/DDBJ databases">
        <authorList>
            <consortium name="Genoscope - CEA"/>
            <person name="William W."/>
        </authorList>
    </citation>
    <scope>NUCLEOTIDE SEQUENCE</scope>
</reference>
<sequence length="416" mass="49278">MPAVKAHIKEKICQDFYQQIILLLSILSKIEQTEIQLNHFKFFLKAQRYCLWGSKYHSYDSIANRELKLDQCKCKPHYFEMEVQESMSYYQIYVWFAVPSVIVQKQTNFISVLLNFCTCKCTAKIFDGVQEYCFCKNYQKIHLTLTAQLNVNNAIILADLVRYQRSRLPYFYGNENRYQVGNNCVCKMDISIHVQSNNKFYLKYCKQQFDSRTSSQNNTFRILVSSLNKCYYIQRYCDKGQNEICQKFHYSCVRCNDILTKCEICSIESNRSYYEKPFTCDCNIGYYYSGIENCQKCCYSCQNCSLGGSNFCFMCRFKNIQQSHPQQYLQVFIRIMANQLSVKSVIFNVQAVQINITSTNHVLKLEKYKIIANVLDIMMQASNVAQNVMTINQQLYFLWIITISEIYYLYLYRWNV</sequence>
<proteinExistence type="predicted"/>
<protein>
    <recommendedName>
        <fullName evidence="4">Transmembrane protein</fullName>
    </recommendedName>
</protein>
<comment type="caution">
    <text evidence="2">The sequence shown here is derived from an EMBL/GenBank/DDBJ whole genome shotgun (WGS) entry which is preliminary data.</text>
</comment>
<gene>
    <name evidence="2" type="ORF">PSON_ATCC_30995.1.T3620001</name>
</gene>